<evidence type="ECO:0000256" key="7">
    <source>
        <dbReference type="ARBA" id="ARBA00047292"/>
    </source>
</evidence>
<evidence type="ECO:0000313" key="13">
    <source>
        <dbReference type="Proteomes" id="UP000518752"/>
    </source>
</evidence>
<evidence type="ECO:0000256" key="1">
    <source>
        <dbReference type="ARBA" id="ARBA00012444"/>
    </source>
</evidence>
<name>A0A8H5HAW8_9AGAR</name>
<dbReference type="PROSITE" id="PS00108">
    <property type="entry name" value="PROTEIN_KINASE_ST"/>
    <property type="match status" value="1"/>
</dbReference>
<evidence type="ECO:0000256" key="6">
    <source>
        <dbReference type="ARBA" id="ARBA00022840"/>
    </source>
</evidence>
<dbReference type="OrthoDB" id="10252171at2759"/>
<feature type="binding site" evidence="9">
    <location>
        <position position="127"/>
    </location>
    <ligand>
        <name>ATP</name>
        <dbReference type="ChEBI" id="CHEBI:30616"/>
    </ligand>
</feature>
<dbReference type="InterPro" id="IPR000719">
    <property type="entry name" value="Prot_kinase_dom"/>
</dbReference>
<dbReference type="GO" id="GO:0004691">
    <property type="term" value="F:cAMP-dependent protein kinase activity"/>
    <property type="evidence" value="ECO:0007669"/>
    <property type="project" value="UniProtKB-EC"/>
</dbReference>
<dbReference type="Gene3D" id="3.30.200.20">
    <property type="entry name" value="Phosphorylase Kinase, domain 1"/>
    <property type="match status" value="1"/>
</dbReference>
<comment type="caution">
    <text evidence="12">The sequence shown here is derived from an EMBL/GenBank/DDBJ whole genome shotgun (WGS) entry which is preliminary data.</text>
</comment>
<evidence type="ECO:0000256" key="3">
    <source>
        <dbReference type="ARBA" id="ARBA00022679"/>
    </source>
</evidence>
<keyword evidence="13" id="KW-1185">Reference proteome</keyword>
<dbReference type="PROSITE" id="PS00107">
    <property type="entry name" value="PROTEIN_KINASE_ATP"/>
    <property type="match status" value="1"/>
</dbReference>
<dbReference type="InterPro" id="IPR011009">
    <property type="entry name" value="Kinase-like_dom_sf"/>
</dbReference>
<organism evidence="12 13">
    <name type="scientific">Collybiopsis confluens</name>
    <dbReference type="NCBI Taxonomy" id="2823264"/>
    <lineage>
        <taxon>Eukaryota</taxon>
        <taxon>Fungi</taxon>
        <taxon>Dikarya</taxon>
        <taxon>Basidiomycota</taxon>
        <taxon>Agaricomycotina</taxon>
        <taxon>Agaricomycetes</taxon>
        <taxon>Agaricomycetidae</taxon>
        <taxon>Agaricales</taxon>
        <taxon>Marasmiineae</taxon>
        <taxon>Omphalotaceae</taxon>
        <taxon>Collybiopsis</taxon>
    </lineage>
</organism>
<evidence type="ECO:0000256" key="8">
    <source>
        <dbReference type="ARBA" id="ARBA00047454"/>
    </source>
</evidence>
<accession>A0A8H5HAW8</accession>
<evidence type="ECO:0000313" key="12">
    <source>
        <dbReference type="EMBL" id="KAF5379864.1"/>
    </source>
</evidence>
<evidence type="ECO:0000256" key="2">
    <source>
        <dbReference type="ARBA" id="ARBA00022527"/>
    </source>
</evidence>
<keyword evidence="5" id="KW-0418">Kinase</keyword>
<reference evidence="12 13" key="1">
    <citation type="journal article" date="2020" name="ISME J.">
        <title>Uncovering the hidden diversity of litter-decomposition mechanisms in mushroom-forming fungi.</title>
        <authorList>
            <person name="Floudas D."/>
            <person name="Bentzer J."/>
            <person name="Ahren D."/>
            <person name="Johansson T."/>
            <person name="Persson P."/>
            <person name="Tunlid A."/>
        </authorList>
    </citation>
    <scope>NUCLEOTIDE SEQUENCE [LARGE SCALE GENOMIC DNA]</scope>
    <source>
        <strain evidence="12 13">CBS 406.79</strain>
    </source>
</reference>
<evidence type="ECO:0000256" key="10">
    <source>
        <dbReference type="RuleBase" id="RU000304"/>
    </source>
</evidence>
<dbReference type="Pfam" id="PF00069">
    <property type="entry name" value="Pkinase"/>
    <property type="match status" value="1"/>
</dbReference>
<evidence type="ECO:0000259" key="11">
    <source>
        <dbReference type="PROSITE" id="PS50011"/>
    </source>
</evidence>
<evidence type="ECO:0000256" key="9">
    <source>
        <dbReference type="PROSITE-ProRule" id="PRU10141"/>
    </source>
</evidence>
<feature type="domain" description="Protein kinase" evidence="11">
    <location>
        <begin position="91"/>
        <end position="382"/>
    </location>
</feature>
<evidence type="ECO:0000256" key="5">
    <source>
        <dbReference type="ARBA" id="ARBA00022777"/>
    </source>
</evidence>
<dbReference type="InterPro" id="IPR008271">
    <property type="entry name" value="Ser/Thr_kinase_AS"/>
</dbReference>
<dbReference type="PROSITE" id="PS50011">
    <property type="entry name" value="PROTEIN_KINASE_DOM"/>
    <property type="match status" value="1"/>
</dbReference>
<comment type="catalytic activity">
    <reaction evidence="8">
        <text>L-seryl-[protein] + ATP = O-phospho-L-seryl-[protein] + ADP + H(+)</text>
        <dbReference type="Rhea" id="RHEA:17989"/>
        <dbReference type="Rhea" id="RHEA-COMP:9863"/>
        <dbReference type="Rhea" id="RHEA-COMP:11604"/>
        <dbReference type="ChEBI" id="CHEBI:15378"/>
        <dbReference type="ChEBI" id="CHEBI:29999"/>
        <dbReference type="ChEBI" id="CHEBI:30616"/>
        <dbReference type="ChEBI" id="CHEBI:83421"/>
        <dbReference type="ChEBI" id="CHEBI:456216"/>
        <dbReference type="EC" id="2.7.11.11"/>
    </reaction>
</comment>
<dbReference type="SUPFAM" id="SSF56112">
    <property type="entry name" value="Protein kinase-like (PK-like)"/>
    <property type="match status" value="1"/>
</dbReference>
<dbReference type="Gene3D" id="1.10.510.10">
    <property type="entry name" value="Transferase(Phosphotransferase) domain 1"/>
    <property type="match status" value="1"/>
</dbReference>
<keyword evidence="6 9" id="KW-0067">ATP-binding</keyword>
<dbReference type="PANTHER" id="PTHR24353">
    <property type="entry name" value="CYCLIC NUCLEOTIDE-DEPENDENT PROTEIN KINASE"/>
    <property type="match status" value="1"/>
</dbReference>
<gene>
    <name evidence="12" type="ORF">D9757_007248</name>
</gene>
<evidence type="ECO:0000256" key="4">
    <source>
        <dbReference type="ARBA" id="ARBA00022741"/>
    </source>
</evidence>
<keyword evidence="4 9" id="KW-0547">Nucleotide-binding</keyword>
<keyword evidence="2 10" id="KW-0723">Serine/threonine-protein kinase</keyword>
<dbReference type="EC" id="2.7.11.11" evidence="1"/>
<dbReference type="AlphaFoldDB" id="A0A8H5HAW8"/>
<dbReference type="Proteomes" id="UP000518752">
    <property type="component" value="Unassembled WGS sequence"/>
</dbReference>
<dbReference type="GO" id="GO:0005524">
    <property type="term" value="F:ATP binding"/>
    <property type="evidence" value="ECO:0007669"/>
    <property type="project" value="UniProtKB-UniRule"/>
</dbReference>
<proteinExistence type="inferred from homology"/>
<dbReference type="EMBL" id="JAACJN010000067">
    <property type="protein sequence ID" value="KAF5379864.1"/>
    <property type="molecule type" value="Genomic_DNA"/>
</dbReference>
<dbReference type="InterPro" id="IPR017441">
    <property type="entry name" value="Protein_kinase_ATP_BS"/>
</dbReference>
<comment type="similarity">
    <text evidence="10">Belongs to the protein kinase superfamily.</text>
</comment>
<dbReference type="SMART" id="SM00220">
    <property type="entry name" value="S_TKc"/>
    <property type="match status" value="1"/>
</dbReference>
<protein>
    <recommendedName>
        <fullName evidence="1">cAMP-dependent protein kinase</fullName>
        <ecNumber evidence="1">2.7.11.11</ecNumber>
    </recommendedName>
</protein>
<sequence>MPPSRTVPSFILRRTSQDPYQNVQVRKDPKGVLMYSLEDCAHHIRDARDVGVTHDCEKFYAHLRQPEYSQPLPQNLIPHDPRPPPLELADLKALRTLGCGVSGSVLYAKTMRNAHKLDRPGTVFAVKVIEKKYQHEFDTPPVDGLEPEKKHLERSLLTELPWNPFVCGLVGTFIDDLNIYHAFEFCPRNSLRHLLLERLEPHVARFFFCGIVAGLAFIHDNNILHRDLKPENVFLGPGGYPVIGDFGEARRMQHDYPILEEGEGGFRLAPALASFDWREVGTSMYNAPEQYTSKTKDTFLGPSIDWYAAGIILYEMLTRKYPFYSTNEMRMAAMMKRGRIRWPTDLRVGKTTRALVSALLAADPLKRLGTFGVQEIMDHAWFGGIDWAKVHARQYLSPHKNTYLGPGERWHTLPLPKQENVPGLPVAVPPPELRHDARFKLKTL</sequence>
<keyword evidence="3" id="KW-0808">Transferase</keyword>
<comment type="catalytic activity">
    <reaction evidence="7">
        <text>L-threonyl-[protein] + ATP = O-phospho-L-threonyl-[protein] + ADP + H(+)</text>
        <dbReference type="Rhea" id="RHEA:46608"/>
        <dbReference type="Rhea" id="RHEA-COMP:11060"/>
        <dbReference type="Rhea" id="RHEA-COMP:11605"/>
        <dbReference type="ChEBI" id="CHEBI:15378"/>
        <dbReference type="ChEBI" id="CHEBI:30013"/>
        <dbReference type="ChEBI" id="CHEBI:30616"/>
        <dbReference type="ChEBI" id="CHEBI:61977"/>
        <dbReference type="ChEBI" id="CHEBI:456216"/>
        <dbReference type="EC" id="2.7.11.11"/>
    </reaction>
</comment>